<dbReference type="Pfam" id="PF09753">
    <property type="entry name" value="Use1"/>
    <property type="match status" value="1"/>
</dbReference>
<keyword evidence="4" id="KW-0812">Transmembrane</keyword>
<accession>A0A5J9TI53</accession>
<dbReference type="GO" id="GO:0015031">
    <property type="term" value="P:protein transport"/>
    <property type="evidence" value="ECO:0007669"/>
    <property type="project" value="UniProtKB-KW"/>
</dbReference>
<evidence type="ECO:0000256" key="9">
    <source>
        <dbReference type="ARBA" id="ARBA00023136"/>
    </source>
</evidence>
<dbReference type="Proteomes" id="UP000324897">
    <property type="component" value="Chromosome 3"/>
</dbReference>
<keyword evidence="8" id="KW-1133">Transmembrane helix</keyword>
<keyword evidence="5" id="KW-0256">Endoplasmic reticulum</keyword>
<dbReference type="Gramene" id="TVU11096">
    <property type="protein sequence ID" value="TVU11096"/>
    <property type="gene ID" value="EJB05_44659"/>
</dbReference>
<dbReference type="EMBL" id="RWGY01000039">
    <property type="protein sequence ID" value="TVU11096.1"/>
    <property type="molecule type" value="Genomic_DNA"/>
</dbReference>
<comment type="subcellular location">
    <subcellularLocation>
        <location evidence="1">Endoplasmic reticulum membrane</location>
        <topology evidence="1">Single-pass type IV membrane protein</topology>
    </subcellularLocation>
</comment>
<organism evidence="10 11">
    <name type="scientific">Eragrostis curvula</name>
    <name type="common">weeping love grass</name>
    <dbReference type="NCBI Taxonomy" id="38414"/>
    <lineage>
        <taxon>Eukaryota</taxon>
        <taxon>Viridiplantae</taxon>
        <taxon>Streptophyta</taxon>
        <taxon>Embryophyta</taxon>
        <taxon>Tracheophyta</taxon>
        <taxon>Spermatophyta</taxon>
        <taxon>Magnoliopsida</taxon>
        <taxon>Liliopsida</taxon>
        <taxon>Poales</taxon>
        <taxon>Poaceae</taxon>
        <taxon>PACMAD clade</taxon>
        <taxon>Chloridoideae</taxon>
        <taxon>Eragrostideae</taxon>
        <taxon>Eragrostidinae</taxon>
        <taxon>Eragrostis</taxon>
    </lineage>
</organism>
<sequence>MNLGSFGRYPAMGISQTEVNLLRLLDSAPRQKNQAKLIHFVTTSHELLEKLAAENSSEAISSVSKAKLNDYSYKIKELAARLASEMPDHASKVQDTIEEQNIPDVEKVGSLIDLSSGLRRRFISELEDGKTISDNKRDIGAPIRLDEAAQAYNAKHRKLQEDLTGEMVVLARQLKETSLLMNQSVQETEMVDKLDNML</sequence>
<evidence type="ECO:0000256" key="8">
    <source>
        <dbReference type="ARBA" id="ARBA00022989"/>
    </source>
</evidence>
<dbReference type="GO" id="GO:0005484">
    <property type="term" value="F:SNAP receptor activity"/>
    <property type="evidence" value="ECO:0007669"/>
    <property type="project" value="TreeGrafter"/>
</dbReference>
<reference evidence="10 11" key="1">
    <citation type="journal article" date="2019" name="Sci. Rep.">
        <title>A high-quality genome of Eragrostis curvula grass provides insights into Poaceae evolution and supports new strategies to enhance forage quality.</title>
        <authorList>
            <person name="Carballo J."/>
            <person name="Santos B.A.C.M."/>
            <person name="Zappacosta D."/>
            <person name="Garbus I."/>
            <person name="Selva J.P."/>
            <person name="Gallo C.A."/>
            <person name="Diaz A."/>
            <person name="Albertini E."/>
            <person name="Caccamo M."/>
            <person name="Echenique V."/>
        </authorList>
    </citation>
    <scope>NUCLEOTIDE SEQUENCE [LARGE SCALE GENOMIC DNA]</scope>
    <source>
        <strain evidence="11">cv. Victoria</strain>
        <tissue evidence="10">Leaf</tissue>
    </source>
</reference>
<evidence type="ECO:0000256" key="7">
    <source>
        <dbReference type="ARBA" id="ARBA00022927"/>
    </source>
</evidence>
<gene>
    <name evidence="10" type="ORF">EJB05_44659</name>
</gene>
<evidence type="ECO:0000256" key="2">
    <source>
        <dbReference type="ARBA" id="ARBA00007891"/>
    </source>
</evidence>
<dbReference type="PANTHER" id="PTHR13050:SF8">
    <property type="entry name" value="OS09G0272500 PROTEIN"/>
    <property type="match status" value="1"/>
</dbReference>
<evidence type="ECO:0000313" key="11">
    <source>
        <dbReference type="Proteomes" id="UP000324897"/>
    </source>
</evidence>
<keyword evidence="3" id="KW-0813">Transport</keyword>
<dbReference type="PANTHER" id="PTHR13050">
    <property type="entry name" value="USE1-LIKE PROTEIN"/>
    <property type="match status" value="1"/>
</dbReference>
<evidence type="ECO:0000256" key="1">
    <source>
        <dbReference type="ARBA" id="ARBA00004163"/>
    </source>
</evidence>
<dbReference type="GO" id="GO:0006890">
    <property type="term" value="P:retrograde vesicle-mediated transport, Golgi to endoplasmic reticulum"/>
    <property type="evidence" value="ECO:0007669"/>
    <property type="project" value="TreeGrafter"/>
</dbReference>
<evidence type="ECO:0000313" key="10">
    <source>
        <dbReference type="EMBL" id="TVU11096.1"/>
    </source>
</evidence>
<keyword evidence="6" id="KW-0931">ER-Golgi transport</keyword>
<protein>
    <submittedName>
        <fullName evidence="10">Uncharacterized protein</fullName>
    </submittedName>
</protein>
<dbReference type="AlphaFoldDB" id="A0A5J9TI53"/>
<evidence type="ECO:0000256" key="4">
    <source>
        <dbReference type="ARBA" id="ARBA00022692"/>
    </source>
</evidence>
<evidence type="ECO:0000256" key="6">
    <source>
        <dbReference type="ARBA" id="ARBA00022892"/>
    </source>
</evidence>
<comment type="similarity">
    <text evidence="2">Belongs to the USE1 family.</text>
</comment>
<keyword evidence="11" id="KW-1185">Reference proteome</keyword>
<proteinExistence type="inferred from homology"/>
<keyword evidence="7" id="KW-0653">Protein transport</keyword>
<keyword evidence="9" id="KW-0472">Membrane</keyword>
<dbReference type="OrthoDB" id="4506189at2759"/>
<dbReference type="GO" id="GO:0031201">
    <property type="term" value="C:SNARE complex"/>
    <property type="evidence" value="ECO:0007669"/>
    <property type="project" value="TreeGrafter"/>
</dbReference>
<evidence type="ECO:0000256" key="3">
    <source>
        <dbReference type="ARBA" id="ARBA00022448"/>
    </source>
</evidence>
<name>A0A5J9TI53_9POAL</name>
<dbReference type="GO" id="GO:0005789">
    <property type="term" value="C:endoplasmic reticulum membrane"/>
    <property type="evidence" value="ECO:0007669"/>
    <property type="project" value="UniProtKB-SubCell"/>
</dbReference>
<dbReference type="InterPro" id="IPR019150">
    <property type="entry name" value="Vesicle_transport_protein_Use1"/>
</dbReference>
<evidence type="ECO:0000256" key="5">
    <source>
        <dbReference type="ARBA" id="ARBA00022824"/>
    </source>
</evidence>
<comment type="caution">
    <text evidence="10">The sequence shown here is derived from an EMBL/GenBank/DDBJ whole genome shotgun (WGS) entry which is preliminary data.</text>
</comment>